<dbReference type="KEGG" id="aac:Aaci_1180"/>
<reference evidence="3" key="1">
    <citation type="submission" date="2009-09" db="EMBL/GenBank/DDBJ databases">
        <title>The complete chromosome of Alicyclobacillus acidocaldarius subsp. acidocaldarius DSM 446.</title>
        <authorList>
            <consortium name="US DOE Joint Genome Institute (JGI-PGF)"/>
            <person name="Lucas S."/>
            <person name="Copeland A."/>
            <person name="Lapidus A."/>
            <person name="Glavina del Rio T."/>
            <person name="Dalin E."/>
            <person name="Tice H."/>
            <person name="Bruce D."/>
            <person name="Goodwin L."/>
            <person name="Pitluck S."/>
            <person name="Kyrpides N."/>
            <person name="Mavromatis K."/>
            <person name="Ivanova N."/>
            <person name="Ovchinnikova G."/>
            <person name="Chertkov O."/>
            <person name="Sims D."/>
            <person name="Brettin T."/>
            <person name="Detter J.C."/>
            <person name="Han C."/>
            <person name="Larimer F."/>
            <person name="Land M."/>
            <person name="Hauser L."/>
            <person name="Markowitz V."/>
            <person name="Cheng J.-F."/>
            <person name="Hugenholtz P."/>
            <person name="Woyke T."/>
            <person name="Wu D."/>
            <person name="Pukall R."/>
            <person name="Klenk H.-P."/>
            <person name="Eisen J.A."/>
        </authorList>
    </citation>
    <scope>NUCLEOTIDE SEQUENCE [LARGE SCALE GENOMIC DNA]</scope>
    <source>
        <strain evidence="3">ATCC 27009 / DSM 446 / BCRC 14685 / JCM 5260 / KCTC 1825 / NBRC 15652 / NCIMB 11725 / NRRL B-14509 / 104-IA</strain>
    </source>
</reference>
<dbReference type="Proteomes" id="UP000001917">
    <property type="component" value="Chromosome"/>
</dbReference>
<name>C8WVT9_ALIAD</name>
<dbReference type="STRING" id="521098.Aaci_1180"/>
<evidence type="ECO:0000256" key="1">
    <source>
        <dbReference type="SAM" id="Phobius"/>
    </source>
</evidence>
<reference evidence="2 3" key="2">
    <citation type="journal article" date="2010" name="Stand. Genomic Sci.">
        <title>Complete genome sequence of Alicyclobacillus acidocaldarius type strain (104-IA).</title>
        <authorList>
            <person name="Mavromatis K."/>
            <person name="Sikorski J."/>
            <person name="Lapidus A."/>
            <person name="Glavina Del Rio T."/>
            <person name="Copeland A."/>
            <person name="Tice H."/>
            <person name="Cheng J.F."/>
            <person name="Lucas S."/>
            <person name="Chen F."/>
            <person name="Nolan M."/>
            <person name="Bruce D."/>
            <person name="Goodwin L."/>
            <person name="Pitluck S."/>
            <person name="Ivanova N."/>
            <person name="Ovchinnikova G."/>
            <person name="Pati A."/>
            <person name="Chen A."/>
            <person name="Palaniappan K."/>
            <person name="Land M."/>
            <person name="Hauser L."/>
            <person name="Chang Y.J."/>
            <person name="Jeffries C.D."/>
            <person name="Chain P."/>
            <person name="Meincke L."/>
            <person name="Sims D."/>
            <person name="Chertkov O."/>
            <person name="Han C."/>
            <person name="Brettin T."/>
            <person name="Detter J.C."/>
            <person name="Wahrenburg C."/>
            <person name="Rohde M."/>
            <person name="Pukall R."/>
            <person name="Goker M."/>
            <person name="Bristow J."/>
            <person name="Eisen J.A."/>
            <person name="Markowitz V."/>
            <person name="Hugenholtz P."/>
            <person name="Klenk H.P."/>
            <person name="Kyrpides N.C."/>
        </authorList>
    </citation>
    <scope>NUCLEOTIDE SEQUENCE [LARGE SCALE GENOMIC DNA]</scope>
    <source>
        <strain evidence="3">ATCC 27009 / DSM 446 / BCRC 14685 / JCM 5260 / KCTC 1825 / NBRC 15652 / NCIMB 11725 / NRRL B-14509 / 104-IA</strain>
    </source>
</reference>
<organism evidence="2 3">
    <name type="scientific">Alicyclobacillus acidocaldarius subsp. acidocaldarius (strain ATCC 27009 / DSM 446 / BCRC 14685 / JCM 5260 / KCTC 1825 / NBRC 15652 / NCIMB 11725 / NRRL B-14509 / 104-IA)</name>
    <name type="common">Bacillus acidocaldarius</name>
    <dbReference type="NCBI Taxonomy" id="521098"/>
    <lineage>
        <taxon>Bacteria</taxon>
        <taxon>Bacillati</taxon>
        <taxon>Bacillota</taxon>
        <taxon>Bacilli</taxon>
        <taxon>Bacillales</taxon>
        <taxon>Alicyclobacillaceae</taxon>
        <taxon>Alicyclobacillus</taxon>
    </lineage>
</organism>
<evidence type="ECO:0008006" key="4">
    <source>
        <dbReference type="Google" id="ProtNLM"/>
    </source>
</evidence>
<evidence type="ECO:0000313" key="2">
    <source>
        <dbReference type="EMBL" id="ACV58211.1"/>
    </source>
</evidence>
<keyword evidence="1" id="KW-0812">Transmembrane</keyword>
<sequence length="151" mass="15644">MSAWRFRYAGTGVSLLYAGLVSTAAGLVVLGLLIIFTSLIHVRSVLVTAADNGARVAAITGDTQVAEQAVADTLTEAGLPQSYGGQSLWSMSSTTVTSGTADPEVQVTVHYNAPILFPDLFAALGHPNSLPLTIPLSVTASDVNEAYFTSS</sequence>
<protein>
    <recommendedName>
        <fullName evidence="4">TadE family protein</fullName>
    </recommendedName>
</protein>
<dbReference type="HOGENOM" id="CLU_1727498_0_0_9"/>
<gene>
    <name evidence="2" type="ordered locus">Aaci_1180</name>
</gene>
<dbReference type="RefSeq" id="WP_012810553.1">
    <property type="nucleotide sequence ID" value="NC_013205.1"/>
</dbReference>
<dbReference type="EMBL" id="CP001727">
    <property type="protein sequence ID" value="ACV58211.1"/>
    <property type="molecule type" value="Genomic_DNA"/>
</dbReference>
<feature type="transmembrane region" description="Helical" evidence="1">
    <location>
        <begin position="15"/>
        <end position="36"/>
    </location>
</feature>
<dbReference type="AlphaFoldDB" id="C8WVT9"/>
<evidence type="ECO:0000313" key="3">
    <source>
        <dbReference type="Proteomes" id="UP000001917"/>
    </source>
</evidence>
<keyword evidence="1" id="KW-0472">Membrane</keyword>
<keyword evidence="1" id="KW-1133">Transmembrane helix</keyword>
<accession>C8WVT9</accession>
<keyword evidence="3" id="KW-1185">Reference proteome</keyword>
<proteinExistence type="predicted"/>